<dbReference type="EMBL" id="SRLO01001116">
    <property type="protein sequence ID" value="TNN41345.1"/>
    <property type="molecule type" value="Genomic_DNA"/>
</dbReference>
<keyword evidence="3" id="KW-1185">Reference proteome</keyword>
<evidence type="ECO:0000313" key="2">
    <source>
        <dbReference type="EMBL" id="TNN41345.1"/>
    </source>
</evidence>
<feature type="compositionally biased region" description="Basic and acidic residues" evidence="1">
    <location>
        <begin position="101"/>
        <end position="116"/>
    </location>
</feature>
<evidence type="ECO:0000313" key="3">
    <source>
        <dbReference type="Proteomes" id="UP000314294"/>
    </source>
</evidence>
<dbReference type="Proteomes" id="UP000314294">
    <property type="component" value="Unassembled WGS sequence"/>
</dbReference>
<accession>A0A4Z2FK57</accession>
<feature type="region of interest" description="Disordered" evidence="1">
    <location>
        <begin position="98"/>
        <end position="197"/>
    </location>
</feature>
<sequence length="197" mass="22080">MKQYKRDPKHSDNSPEPKPRPFLLFAFSFNLWMLSGDQQVQVKLLTHNFQAQIKLLTHNFQAQQIFQGYQAKALMPPNAGVAKPSRFGCLATRRTQGGLLELKEGGRPRGAGDHTGKKPSGADSPFKTKRSPGRQEQLPGEGRGHGGTGRAERPSPRAKARLNRRRRGTETKRAEEKRSSPRWFCSNHGTQPPRGTF</sequence>
<comment type="caution">
    <text evidence="2">The sequence shown here is derived from an EMBL/GenBank/DDBJ whole genome shotgun (WGS) entry which is preliminary data.</text>
</comment>
<dbReference type="AlphaFoldDB" id="A0A4Z2FK57"/>
<feature type="compositionally biased region" description="Basic and acidic residues" evidence="1">
    <location>
        <begin position="168"/>
        <end position="179"/>
    </location>
</feature>
<feature type="compositionally biased region" description="Basic residues" evidence="1">
    <location>
        <begin position="156"/>
        <end position="167"/>
    </location>
</feature>
<gene>
    <name evidence="2" type="ORF">EYF80_048494</name>
</gene>
<proteinExistence type="predicted"/>
<reference evidence="2 3" key="1">
    <citation type="submission" date="2019-03" db="EMBL/GenBank/DDBJ databases">
        <title>First draft genome of Liparis tanakae, snailfish: a comprehensive survey of snailfish specific genes.</title>
        <authorList>
            <person name="Kim W."/>
            <person name="Song I."/>
            <person name="Jeong J.-H."/>
            <person name="Kim D."/>
            <person name="Kim S."/>
            <person name="Ryu S."/>
            <person name="Song J.Y."/>
            <person name="Lee S.K."/>
        </authorList>
    </citation>
    <scope>NUCLEOTIDE SEQUENCE [LARGE SCALE GENOMIC DNA]</scope>
    <source>
        <tissue evidence="2">Muscle</tissue>
    </source>
</reference>
<organism evidence="2 3">
    <name type="scientific">Liparis tanakae</name>
    <name type="common">Tanaka's snailfish</name>
    <dbReference type="NCBI Taxonomy" id="230148"/>
    <lineage>
        <taxon>Eukaryota</taxon>
        <taxon>Metazoa</taxon>
        <taxon>Chordata</taxon>
        <taxon>Craniata</taxon>
        <taxon>Vertebrata</taxon>
        <taxon>Euteleostomi</taxon>
        <taxon>Actinopterygii</taxon>
        <taxon>Neopterygii</taxon>
        <taxon>Teleostei</taxon>
        <taxon>Neoteleostei</taxon>
        <taxon>Acanthomorphata</taxon>
        <taxon>Eupercaria</taxon>
        <taxon>Perciformes</taxon>
        <taxon>Cottioidei</taxon>
        <taxon>Cottales</taxon>
        <taxon>Liparidae</taxon>
        <taxon>Liparis</taxon>
    </lineage>
</organism>
<name>A0A4Z2FK57_9TELE</name>
<protein>
    <submittedName>
        <fullName evidence="2">Uncharacterized protein</fullName>
    </submittedName>
</protein>
<evidence type="ECO:0000256" key="1">
    <source>
        <dbReference type="SAM" id="MobiDB-lite"/>
    </source>
</evidence>